<evidence type="ECO:0000256" key="7">
    <source>
        <dbReference type="ARBA" id="ARBA00048421"/>
    </source>
</evidence>
<dbReference type="GO" id="GO:0034480">
    <property type="term" value="F:phosphatidylcholine phospholipase C activity"/>
    <property type="evidence" value="ECO:0007669"/>
    <property type="project" value="UniProtKB-EC"/>
</dbReference>
<evidence type="ECO:0000256" key="4">
    <source>
        <dbReference type="ARBA" id="ARBA00022512"/>
    </source>
</evidence>
<dbReference type="PANTHER" id="PTHR31956">
    <property type="entry name" value="NON-SPECIFIC PHOSPHOLIPASE C4-RELATED"/>
    <property type="match status" value="1"/>
</dbReference>
<comment type="subcellular location">
    <subcellularLocation>
        <location evidence="1">Secreted</location>
        <location evidence="1">Cell wall</location>
    </subcellularLocation>
</comment>
<keyword evidence="4" id="KW-0964">Secreted</keyword>
<comment type="caution">
    <text evidence="9">The sequence shown here is derived from an EMBL/GenBank/DDBJ whole genome shotgun (WGS) entry which is preliminary data.</text>
</comment>
<sequence>MTDETPQKDDTPTGPSRRAFLRSAAVGVGGFAAGAAAAGGIAAAVNSTRAPAGFDPLEPRHEPGFDHVVTVMYENRSFDNILGYLYGVDEKSGSSDFDGLAQGSYSNPGPQGDSVPAHPYSGSTDEIMRHPQPDPGETYPHVNTQLFGIIDPKTNAELHEHPLAAPYNAPKPGDKPDMSGFVKDYIVNYKRIKKGADPSSDEYAVAMGSFTPEMLPVFSAIAKGFAVFDAWYCGVPSQTFCNRSFFHASTSHGFVTNKDLGGYDKWIDAPAEPTIFNRLEEAGLSWRVYYDVDQMVSFTGVLHAPVLQQYWKSNFRSMEQFFDDVEKGNLPAYSFIEPRMVFNHNDMHPPVGVLREGDEDGVEVFNGALSDVRAGEALLHSIYSALRTADSDTGSNAMNTALLVTFDEHGGTYDHVAPPTAVPPTQDAPEGEMGFRFDRLGCRVPAILVSAYTAAGTVIHDEMHHGSLIASLNRLHGLSPLTRRDATANTFLNAVNLSTPRQPWEWPITHPQYLPTNPESVPQPSDKHKKRELSAPAQGLLGLLLAKYEPDVPVPQTYGDAYDVLVKHGKGLFGDRD</sequence>
<keyword evidence="5 9" id="KW-0378">Hydrolase</keyword>
<protein>
    <recommendedName>
        <fullName evidence="3">phospholipase C</fullName>
        <ecNumber evidence="3">3.1.4.3</ecNumber>
    </recommendedName>
</protein>
<dbReference type="Proteomes" id="UP001160142">
    <property type="component" value="Unassembled WGS sequence"/>
</dbReference>
<keyword evidence="10" id="KW-1185">Reference proteome</keyword>
<feature type="region of interest" description="Disordered" evidence="8">
    <location>
        <begin position="512"/>
        <end position="532"/>
    </location>
</feature>
<evidence type="ECO:0000256" key="2">
    <source>
        <dbReference type="ARBA" id="ARBA00009717"/>
    </source>
</evidence>
<comment type="catalytic activity">
    <reaction evidence="7">
        <text>a 1,2-diacyl-sn-glycero-3-phosphocholine + H2O = phosphocholine + a 1,2-diacyl-sn-glycerol + H(+)</text>
        <dbReference type="Rhea" id="RHEA:10604"/>
        <dbReference type="ChEBI" id="CHEBI:15377"/>
        <dbReference type="ChEBI" id="CHEBI:15378"/>
        <dbReference type="ChEBI" id="CHEBI:17815"/>
        <dbReference type="ChEBI" id="CHEBI:57643"/>
        <dbReference type="ChEBI" id="CHEBI:295975"/>
        <dbReference type="EC" id="3.1.4.3"/>
    </reaction>
    <physiologicalReaction direction="left-to-right" evidence="7">
        <dbReference type="Rhea" id="RHEA:10605"/>
    </physiologicalReaction>
</comment>
<evidence type="ECO:0000256" key="6">
    <source>
        <dbReference type="ARBA" id="ARBA00023026"/>
    </source>
</evidence>
<feature type="region of interest" description="Disordered" evidence="8">
    <location>
        <begin position="97"/>
        <end position="139"/>
    </location>
</feature>
<accession>A0ABT6KQ41</accession>
<dbReference type="EC" id="3.1.4.3" evidence="3"/>
<evidence type="ECO:0000256" key="8">
    <source>
        <dbReference type="SAM" id="MobiDB-lite"/>
    </source>
</evidence>
<keyword evidence="4" id="KW-0134">Cell wall</keyword>
<dbReference type="InterPro" id="IPR006311">
    <property type="entry name" value="TAT_signal"/>
</dbReference>
<dbReference type="InterPro" id="IPR017850">
    <property type="entry name" value="Alkaline_phosphatase_core_sf"/>
</dbReference>
<dbReference type="InterPro" id="IPR007312">
    <property type="entry name" value="Phosphoesterase"/>
</dbReference>
<evidence type="ECO:0000256" key="5">
    <source>
        <dbReference type="ARBA" id="ARBA00022801"/>
    </source>
</evidence>
<dbReference type="PROSITE" id="PS51318">
    <property type="entry name" value="TAT"/>
    <property type="match status" value="1"/>
</dbReference>
<evidence type="ECO:0000256" key="3">
    <source>
        <dbReference type="ARBA" id="ARBA00012018"/>
    </source>
</evidence>
<gene>
    <name evidence="9" type="ORF">M2152_001496</name>
</gene>
<evidence type="ECO:0000313" key="10">
    <source>
        <dbReference type="Proteomes" id="UP001160142"/>
    </source>
</evidence>
<dbReference type="Gene3D" id="3.40.720.10">
    <property type="entry name" value="Alkaline Phosphatase, subunit A"/>
    <property type="match status" value="2"/>
</dbReference>
<evidence type="ECO:0000313" key="9">
    <source>
        <dbReference type="EMBL" id="MDH6181314.1"/>
    </source>
</evidence>
<feature type="compositionally biased region" description="Polar residues" evidence="8">
    <location>
        <begin position="514"/>
        <end position="523"/>
    </location>
</feature>
<comment type="similarity">
    <text evidence="2">Belongs to the bacterial phospholipase C family.</text>
</comment>
<dbReference type="RefSeq" id="WP_322133631.1">
    <property type="nucleotide sequence ID" value="NZ_CP085036.1"/>
</dbReference>
<organism evidence="9 10">
    <name type="scientific">Antiquaquibacter oligotrophicus</name>
    <dbReference type="NCBI Taxonomy" id="2880260"/>
    <lineage>
        <taxon>Bacteria</taxon>
        <taxon>Bacillati</taxon>
        <taxon>Actinomycetota</taxon>
        <taxon>Actinomycetes</taxon>
        <taxon>Micrococcales</taxon>
        <taxon>Microbacteriaceae</taxon>
        <taxon>Antiquaquibacter</taxon>
    </lineage>
</organism>
<proteinExistence type="inferred from homology"/>
<reference evidence="9 10" key="1">
    <citation type="submission" date="2023-04" db="EMBL/GenBank/DDBJ databases">
        <title>Genome Encyclopedia of Bacteria and Archaea VI: Functional Genomics of Type Strains.</title>
        <authorList>
            <person name="Whitman W."/>
        </authorList>
    </citation>
    <scope>NUCLEOTIDE SEQUENCE [LARGE SCALE GENOMIC DNA]</scope>
    <source>
        <strain evidence="9 10">SG_E_30_P1</strain>
    </source>
</reference>
<evidence type="ECO:0000256" key="1">
    <source>
        <dbReference type="ARBA" id="ARBA00004191"/>
    </source>
</evidence>
<dbReference type="EMBL" id="JARXVQ010000001">
    <property type="protein sequence ID" value="MDH6181314.1"/>
    <property type="molecule type" value="Genomic_DNA"/>
</dbReference>
<dbReference type="Pfam" id="PF04185">
    <property type="entry name" value="Phosphoesterase"/>
    <property type="match status" value="1"/>
</dbReference>
<name>A0ABT6KQ41_9MICO</name>
<dbReference type="PANTHER" id="PTHR31956:SF1">
    <property type="entry name" value="NON-SPECIFIC PHOSPHOLIPASE C1"/>
    <property type="match status" value="1"/>
</dbReference>
<keyword evidence="6" id="KW-0843">Virulence</keyword>